<evidence type="ECO:0000313" key="2">
    <source>
        <dbReference type="Proteomes" id="UP000238356"/>
    </source>
</evidence>
<organism evidence="1 2">
    <name type="scientific">Nocardia nova</name>
    <dbReference type="NCBI Taxonomy" id="37330"/>
    <lineage>
        <taxon>Bacteria</taxon>
        <taxon>Bacillati</taxon>
        <taxon>Actinomycetota</taxon>
        <taxon>Actinomycetes</taxon>
        <taxon>Mycobacteriales</taxon>
        <taxon>Nocardiaceae</taxon>
        <taxon>Nocardia</taxon>
    </lineage>
</organism>
<dbReference type="AlphaFoldDB" id="A0A2S6AFK0"/>
<dbReference type="SUPFAM" id="SSF143100">
    <property type="entry name" value="TTHA1013/TTHA0281-like"/>
    <property type="match status" value="1"/>
</dbReference>
<comment type="caution">
    <text evidence="1">The sequence shown here is derived from an EMBL/GenBank/DDBJ whole genome shotgun (WGS) entry which is preliminary data.</text>
</comment>
<accession>A0A2S6AFK0</accession>
<dbReference type="SUPFAM" id="SSF47598">
    <property type="entry name" value="Ribbon-helix-helix"/>
    <property type="match status" value="1"/>
</dbReference>
<name>A0A2S6AFK0_9NOCA</name>
<dbReference type="InterPro" id="IPR035069">
    <property type="entry name" value="TTHA1013/TTHA0281-like"/>
</dbReference>
<gene>
    <name evidence="1" type="ORF">C5F51_02715</name>
</gene>
<reference evidence="1 2" key="1">
    <citation type="submission" date="2018-02" db="EMBL/GenBank/DDBJ databases">
        <title>8 Nocardia nova and 1 Nocardia cyriacigeorgica strain used for evolution to TMP-SMX.</title>
        <authorList>
            <person name="Mehta H."/>
            <person name="Weng J."/>
            <person name="Shamoo Y."/>
        </authorList>
    </citation>
    <scope>NUCLEOTIDE SEQUENCE [LARGE SCALE GENOMIC DNA]</scope>
    <source>
        <strain evidence="1 2">BAA2227</strain>
    </source>
</reference>
<sequence length="107" mass="11849">MVNHYSYRVMWSPEDGEWAGTCLEFPSLSHLDGDPLDALRGIADLVEFAVADLEANGEAVPVPLADRTYSGQFLVRTSADMHRRLTIEATERGISVNKWVNEKLASA</sequence>
<keyword evidence="2" id="KW-1185">Reference proteome</keyword>
<dbReference type="RefSeq" id="WP_063010963.1">
    <property type="nucleotide sequence ID" value="NZ_JADLQW010000014.1"/>
</dbReference>
<dbReference type="InterPro" id="IPR008651">
    <property type="entry name" value="Uncharacterised_HicB"/>
</dbReference>
<evidence type="ECO:0000313" key="1">
    <source>
        <dbReference type="EMBL" id="PPJ33202.1"/>
    </source>
</evidence>
<proteinExistence type="predicted"/>
<dbReference type="InterPro" id="IPR010985">
    <property type="entry name" value="Ribbon_hlx_hlx"/>
</dbReference>
<protein>
    <submittedName>
        <fullName evidence="1">Type II toxin-antitoxin system HicB family antitoxin</fullName>
    </submittedName>
</protein>
<dbReference type="Proteomes" id="UP000238356">
    <property type="component" value="Unassembled WGS sequence"/>
</dbReference>
<dbReference type="GO" id="GO:0006355">
    <property type="term" value="P:regulation of DNA-templated transcription"/>
    <property type="evidence" value="ECO:0007669"/>
    <property type="project" value="InterPro"/>
</dbReference>
<dbReference type="GeneID" id="66718388"/>
<dbReference type="EMBL" id="PSZD01000001">
    <property type="protein sequence ID" value="PPJ33202.1"/>
    <property type="molecule type" value="Genomic_DNA"/>
</dbReference>
<dbReference type="Pfam" id="PF05534">
    <property type="entry name" value="HicB"/>
    <property type="match status" value="1"/>
</dbReference>